<dbReference type="RefSeq" id="XP_067178018.1">
    <property type="nucleotide sequence ID" value="XM_067321787.1"/>
</dbReference>
<keyword evidence="3" id="KW-1185">Reference proteome</keyword>
<proteinExistence type="predicted"/>
<evidence type="ECO:0000313" key="3">
    <source>
        <dbReference type="Proteomes" id="UP000673552"/>
    </source>
</evidence>
<dbReference type="KEGG" id="lmat:92514299"/>
<dbReference type="GeneID" id="92514299"/>
<sequence length="154" mass="16773">MNSTARAWLNIRRAERHRLHDDTAAQVARLQALARGTSLFDVGNRRPSFSAQCRLATRNSTTGVLGKNEAAAQVTRAVSELSDEELRKREQVSREETGARITILSSMLHYALQLQGAGEADGSACKAAGRGSSASGMAPRLYTPTPFSKRGFRR</sequence>
<feature type="region of interest" description="Disordered" evidence="1">
    <location>
        <begin position="122"/>
        <end position="154"/>
    </location>
</feature>
<accession>A0A836HGT0</accession>
<evidence type="ECO:0000256" key="1">
    <source>
        <dbReference type="SAM" id="MobiDB-lite"/>
    </source>
</evidence>
<protein>
    <submittedName>
        <fullName evidence="2">Uncharacterized protein</fullName>
    </submittedName>
</protein>
<reference evidence="2 3" key="1">
    <citation type="submission" date="2021-03" db="EMBL/GenBank/DDBJ databases">
        <title>Leishmania (Mundinia) martiniquensis Genome sequencing and assembly.</title>
        <authorList>
            <person name="Almutairi H."/>
            <person name="Gatherer D."/>
        </authorList>
    </citation>
    <scope>NUCLEOTIDE SEQUENCE [LARGE SCALE GENOMIC DNA]</scope>
    <source>
        <strain evidence="2">LSCM1</strain>
    </source>
</reference>
<dbReference type="Proteomes" id="UP000673552">
    <property type="component" value="Chromosome 26"/>
</dbReference>
<dbReference type="EMBL" id="JAFEUZ010000026">
    <property type="protein sequence ID" value="KAG5476560.1"/>
    <property type="molecule type" value="Genomic_DNA"/>
</dbReference>
<gene>
    <name evidence="2" type="ORF">LSCM1_04275</name>
</gene>
<organism evidence="2 3">
    <name type="scientific">Leishmania martiniquensis</name>
    <dbReference type="NCBI Taxonomy" id="1580590"/>
    <lineage>
        <taxon>Eukaryota</taxon>
        <taxon>Discoba</taxon>
        <taxon>Euglenozoa</taxon>
        <taxon>Kinetoplastea</taxon>
        <taxon>Metakinetoplastina</taxon>
        <taxon>Trypanosomatida</taxon>
        <taxon>Trypanosomatidae</taxon>
        <taxon>Leishmaniinae</taxon>
        <taxon>Leishmania</taxon>
    </lineage>
</organism>
<feature type="compositionally biased region" description="Low complexity" evidence="1">
    <location>
        <begin position="122"/>
        <end position="136"/>
    </location>
</feature>
<evidence type="ECO:0000313" key="2">
    <source>
        <dbReference type="EMBL" id="KAG5476560.1"/>
    </source>
</evidence>
<dbReference type="OrthoDB" id="260089at2759"/>
<name>A0A836HGT0_9TRYP</name>
<comment type="caution">
    <text evidence="2">The sequence shown here is derived from an EMBL/GenBank/DDBJ whole genome shotgun (WGS) entry which is preliminary data.</text>
</comment>
<dbReference type="AlphaFoldDB" id="A0A836HGT0"/>